<comment type="caution">
    <text evidence="7">The sequence shown here is derived from an EMBL/GenBank/DDBJ whole genome shotgun (WGS) entry which is preliminary data.</text>
</comment>
<dbReference type="InterPro" id="IPR001753">
    <property type="entry name" value="Enoyl-CoA_hydra/iso"/>
</dbReference>
<dbReference type="InterPro" id="IPR029045">
    <property type="entry name" value="ClpP/crotonase-like_dom_sf"/>
</dbReference>
<dbReference type="Pfam" id="PF00378">
    <property type="entry name" value="ECH_1"/>
    <property type="match status" value="1"/>
</dbReference>
<dbReference type="PANTHER" id="PTHR43802">
    <property type="entry name" value="ENOYL-COA HYDRATASE"/>
    <property type="match status" value="1"/>
</dbReference>
<dbReference type="Gene3D" id="3.90.226.10">
    <property type="entry name" value="2-enoyl-CoA Hydratase, Chain A, domain 1"/>
    <property type="match status" value="1"/>
</dbReference>
<comment type="function">
    <text evidence="1">Could possibly oxidize fatty acids using specific components.</text>
</comment>
<comment type="similarity">
    <text evidence="2 6">Belongs to the enoyl-CoA hydratase/isomerase family.</text>
</comment>
<dbReference type="GO" id="GO:0006631">
    <property type="term" value="P:fatty acid metabolic process"/>
    <property type="evidence" value="ECO:0007669"/>
    <property type="project" value="UniProtKB-KW"/>
</dbReference>
<dbReference type="HOGENOM" id="CLU_009834_7_2_11"/>
<dbReference type="InterPro" id="IPR018376">
    <property type="entry name" value="Enoyl-CoA_hyd/isom_CS"/>
</dbReference>
<sequence>MIGVARDGYVTVIELRRPEKRNAIDVDTIKALTAAFEEAGSDDEVRTVVLTGQGSTFCSGADLTNSDPVEGPKAQMKLLRVIAETPVPVVAAINGPVIGAGVQLTLACDLRVVAPEAFVQIPTARMGVAYDPLSIRRLVDVAGASTARTMLYTAEKISAEQALACGFANKIGDLAEALEWAKHIAGLAPLSLKLTKRILREDFERPVSRELSEAAEALLFSEDVREGFLSRIEKRPPVFKGK</sequence>
<dbReference type="EMBL" id="ACZI02000001">
    <property type="protein sequence ID" value="EFV11980.2"/>
    <property type="molecule type" value="Genomic_DNA"/>
</dbReference>
<gene>
    <name evidence="7" type="ORF">HMPREF9336_03173</name>
</gene>
<dbReference type="OrthoDB" id="3569436at2"/>
<evidence type="ECO:0000256" key="2">
    <source>
        <dbReference type="ARBA" id="ARBA00005254"/>
    </source>
</evidence>
<evidence type="ECO:0000256" key="6">
    <source>
        <dbReference type="RuleBase" id="RU003707"/>
    </source>
</evidence>
<dbReference type="NCBIfam" id="NF005891">
    <property type="entry name" value="PRK07854.1"/>
    <property type="match status" value="1"/>
</dbReference>
<evidence type="ECO:0000313" key="7">
    <source>
        <dbReference type="EMBL" id="EFV11980.2"/>
    </source>
</evidence>
<dbReference type="SUPFAM" id="SSF52096">
    <property type="entry name" value="ClpP/crotonase"/>
    <property type="match status" value="1"/>
</dbReference>
<evidence type="ECO:0008006" key="9">
    <source>
        <dbReference type="Google" id="ProtNLM"/>
    </source>
</evidence>
<evidence type="ECO:0000256" key="1">
    <source>
        <dbReference type="ARBA" id="ARBA00002994"/>
    </source>
</evidence>
<dbReference type="eggNOG" id="COG1024">
    <property type="taxonomic scope" value="Bacteria"/>
</dbReference>
<keyword evidence="3" id="KW-0276">Fatty acid metabolism</keyword>
<dbReference type="PROSITE" id="PS00166">
    <property type="entry name" value="ENOYL_COA_HYDRATASE"/>
    <property type="match status" value="1"/>
</dbReference>
<keyword evidence="8" id="KW-1185">Reference proteome</keyword>
<dbReference type="CDD" id="cd06558">
    <property type="entry name" value="crotonase-like"/>
    <property type="match status" value="1"/>
</dbReference>
<evidence type="ECO:0000256" key="4">
    <source>
        <dbReference type="ARBA" id="ARBA00023709"/>
    </source>
</evidence>
<protein>
    <recommendedName>
        <fullName evidence="9">Enoyl-CoA hydratase</fullName>
    </recommendedName>
</protein>
<proteinExistence type="inferred from homology"/>
<reference evidence="7 8" key="1">
    <citation type="journal article" date="2011" name="Stand. Genomic Sci.">
        <title>High quality draft genome sequence of Segniliparus rugosus CDC 945(T)= (ATCC BAA-974(T)).</title>
        <authorList>
            <person name="Earl A.M."/>
            <person name="Desjardins C.A."/>
            <person name="Fitzgerald M.G."/>
            <person name="Arachchi H.M."/>
            <person name="Zeng Q."/>
            <person name="Mehta T."/>
            <person name="Griggs A."/>
            <person name="Birren B.W."/>
            <person name="Toney N.C."/>
            <person name="Carr J."/>
            <person name="Posey J."/>
            <person name="Butler W.R."/>
        </authorList>
    </citation>
    <scope>NUCLEOTIDE SEQUENCE [LARGE SCALE GENOMIC DNA]</scope>
    <source>
        <strain evidence="8">ATCC BAA-974 / DSM 45345 / CCUG 50838 / CIP 108380 / JCM 13579 / CDC 945</strain>
    </source>
</reference>
<dbReference type="PANTHER" id="PTHR43802:SF1">
    <property type="entry name" value="IP11341P-RELATED"/>
    <property type="match status" value="1"/>
</dbReference>
<dbReference type="GO" id="GO:0004300">
    <property type="term" value="F:enoyl-CoA hydratase activity"/>
    <property type="evidence" value="ECO:0007669"/>
    <property type="project" value="UniProtKB-EC"/>
</dbReference>
<comment type="catalytic activity">
    <reaction evidence="5">
        <text>a 4-saturated-(3S)-3-hydroxyacyl-CoA = a (3E)-enoyl-CoA + H2O</text>
        <dbReference type="Rhea" id="RHEA:20724"/>
        <dbReference type="ChEBI" id="CHEBI:15377"/>
        <dbReference type="ChEBI" id="CHEBI:58521"/>
        <dbReference type="ChEBI" id="CHEBI:137480"/>
        <dbReference type="EC" id="4.2.1.17"/>
    </reaction>
</comment>
<evidence type="ECO:0000256" key="3">
    <source>
        <dbReference type="ARBA" id="ARBA00022832"/>
    </source>
</evidence>
<evidence type="ECO:0000313" key="8">
    <source>
        <dbReference type="Proteomes" id="UP000004816"/>
    </source>
</evidence>
<accession>E5XUK1</accession>
<dbReference type="RefSeq" id="WP_021029919.1">
    <property type="nucleotide sequence ID" value="NZ_KI391953.1"/>
</dbReference>
<dbReference type="STRING" id="679197.HMPREF9336_03173"/>
<dbReference type="AlphaFoldDB" id="E5XUK1"/>
<keyword evidence="3" id="KW-0443">Lipid metabolism</keyword>
<dbReference type="Proteomes" id="UP000004816">
    <property type="component" value="Unassembled WGS sequence"/>
</dbReference>
<comment type="catalytic activity">
    <reaction evidence="4">
        <text>a (3S)-3-hydroxyacyl-CoA = a (2E)-enoyl-CoA + H2O</text>
        <dbReference type="Rhea" id="RHEA:16105"/>
        <dbReference type="ChEBI" id="CHEBI:15377"/>
        <dbReference type="ChEBI" id="CHEBI:57318"/>
        <dbReference type="ChEBI" id="CHEBI:58856"/>
        <dbReference type="EC" id="4.2.1.17"/>
    </reaction>
</comment>
<evidence type="ECO:0000256" key="5">
    <source>
        <dbReference type="ARBA" id="ARBA00023717"/>
    </source>
</evidence>
<name>E5XUK1_SEGRC</name>
<organism evidence="7 8">
    <name type="scientific">Segniliparus rugosus (strain ATCC BAA-974 / DSM 45345 / CCUG 50838 / CIP 108380 / JCM 13579 / CDC 945)</name>
    <dbReference type="NCBI Taxonomy" id="679197"/>
    <lineage>
        <taxon>Bacteria</taxon>
        <taxon>Bacillati</taxon>
        <taxon>Actinomycetota</taxon>
        <taxon>Actinomycetes</taxon>
        <taxon>Mycobacteriales</taxon>
        <taxon>Segniliparaceae</taxon>
        <taxon>Segniliparus</taxon>
    </lineage>
</organism>